<dbReference type="OrthoDB" id="381190at2759"/>
<gene>
    <name evidence="2" type="ORF">STCU_10177</name>
</gene>
<dbReference type="AlphaFoldDB" id="S9TJ96"/>
<dbReference type="Proteomes" id="UP000015354">
    <property type="component" value="Unassembled WGS sequence"/>
</dbReference>
<comment type="caution">
    <text evidence="2">The sequence shown here is derived from an EMBL/GenBank/DDBJ whole genome shotgun (WGS) entry which is preliminary data.</text>
</comment>
<evidence type="ECO:0000259" key="1">
    <source>
        <dbReference type="Pfam" id="PF02259"/>
    </source>
</evidence>
<protein>
    <recommendedName>
        <fullName evidence="1">PIK-related kinase FAT domain-containing protein</fullName>
    </recommendedName>
</protein>
<evidence type="ECO:0000313" key="3">
    <source>
        <dbReference type="Proteomes" id="UP000015354"/>
    </source>
</evidence>
<dbReference type="SUPFAM" id="SSF48452">
    <property type="entry name" value="TPR-like"/>
    <property type="match status" value="1"/>
</dbReference>
<name>S9TJ96_9TRYP</name>
<accession>S9TJ96</accession>
<dbReference type="EMBL" id="ATMH01010103">
    <property type="protein sequence ID" value="EPY18117.1"/>
    <property type="molecule type" value="Genomic_DNA"/>
</dbReference>
<feature type="domain" description="PIK-related kinase FAT" evidence="1">
    <location>
        <begin position="19"/>
        <end position="233"/>
    </location>
</feature>
<dbReference type="InterPro" id="IPR011990">
    <property type="entry name" value="TPR-like_helical_dom_sf"/>
</dbReference>
<reference evidence="2 3" key="1">
    <citation type="journal article" date="2013" name="PLoS ONE">
        <title>Predicting the Proteins of Angomonas deanei, Strigomonas culicis and Their Respective Endosymbionts Reveals New Aspects of the Trypanosomatidae Family.</title>
        <authorList>
            <person name="Motta M.C."/>
            <person name="Martins A.C."/>
            <person name="de Souza S.S."/>
            <person name="Catta-Preta C.M."/>
            <person name="Silva R."/>
            <person name="Klein C.C."/>
            <person name="de Almeida L.G."/>
            <person name="de Lima Cunha O."/>
            <person name="Ciapina L.P."/>
            <person name="Brocchi M."/>
            <person name="Colabardini A.C."/>
            <person name="de Araujo Lima B."/>
            <person name="Machado C.R."/>
            <person name="de Almeida Soares C.M."/>
            <person name="Probst C.M."/>
            <person name="de Menezes C.B."/>
            <person name="Thompson C.E."/>
            <person name="Bartholomeu D.C."/>
            <person name="Gradia D.F."/>
            <person name="Pavoni D.P."/>
            <person name="Grisard E.C."/>
            <person name="Fantinatti-Garboggini F."/>
            <person name="Marchini F.K."/>
            <person name="Rodrigues-Luiz G.F."/>
            <person name="Wagner G."/>
            <person name="Goldman G.H."/>
            <person name="Fietto J.L."/>
            <person name="Elias M.C."/>
            <person name="Goldman M.H."/>
            <person name="Sagot M.F."/>
            <person name="Pereira M."/>
            <person name="Stoco P.H."/>
            <person name="de Mendonca-Neto R.P."/>
            <person name="Teixeira S.M."/>
            <person name="Maciel T.E."/>
            <person name="de Oliveira Mendes T.A."/>
            <person name="Urmenyi T.P."/>
            <person name="de Souza W."/>
            <person name="Schenkman S."/>
            <person name="de Vasconcelos A.T."/>
        </authorList>
    </citation>
    <scope>NUCLEOTIDE SEQUENCE [LARGE SCALE GENOMIC DNA]</scope>
</reference>
<sequence length="239" mass="26955">MLETREEGKKMPTVEFRVDNLVRVLTMRMEVTEPTLEAREPIMSLHCVLYKTLNLPEKVADAWLQYAQLLKDAGLYEAAWRAARQAVIEGEDAVLSPDYYRLSAQLLYDMGNSRQAIEFAQGRVDDSKVPAEVRSELKVLMTNWSLETGSQSTNDVIASYKAALGLYESDDAYYYLALFYDKVYITCAESLSARVSVEHTSADHEMVQLISTYALHAVQQYGLALTRGSARSRSRSPVC</sequence>
<dbReference type="Pfam" id="PF02259">
    <property type="entry name" value="FAT"/>
    <property type="match status" value="1"/>
</dbReference>
<proteinExistence type="predicted"/>
<organism evidence="2 3">
    <name type="scientific">Strigomonas culicis</name>
    <dbReference type="NCBI Taxonomy" id="28005"/>
    <lineage>
        <taxon>Eukaryota</taxon>
        <taxon>Discoba</taxon>
        <taxon>Euglenozoa</taxon>
        <taxon>Kinetoplastea</taxon>
        <taxon>Metakinetoplastina</taxon>
        <taxon>Trypanosomatida</taxon>
        <taxon>Trypanosomatidae</taxon>
        <taxon>Strigomonadinae</taxon>
        <taxon>Strigomonas</taxon>
    </lineage>
</organism>
<dbReference type="Gene3D" id="1.25.40.10">
    <property type="entry name" value="Tetratricopeptide repeat domain"/>
    <property type="match status" value="1"/>
</dbReference>
<dbReference type="InterPro" id="IPR003151">
    <property type="entry name" value="PIK-rel_kinase_FAT"/>
</dbReference>
<keyword evidence="3" id="KW-1185">Reference proteome</keyword>
<evidence type="ECO:0000313" key="2">
    <source>
        <dbReference type="EMBL" id="EPY18117.1"/>
    </source>
</evidence>